<accession>A0A512J3A9</accession>
<gene>
    <name evidence="2" type="ORF">GCM10007888_12200</name>
    <name evidence="1" type="ORF">MOX02_25050</name>
</gene>
<comment type="caution">
    <text evidence="1">The sequence shown here is derived from an EMBL/GenBank/DDBJ whole genome shotgun (WGS) entry which is preliminary data.</text>
</comment>
<evidence type="ECO:0000313" key="2">
    <source>
        <dbReference type="EMBL" id="GLS62839.1"/>
    </source>
</evidence>
<reference evidence="2" key="4">
    <citation type="submission" date="2023-01" db="EMBL/GenBank/DDBJ databases">
        <title>Draft genome sequence of Methylobacterium oxalidis strain NBRC 107715.</title>
        <authorList>
            <person name="Sun Q."/>
            <person name="Mori K."/>
        </authorList>
    </citation>
    <scope>NUCLEOTIDE SEQUENCE</scope>
    <source>
        <strain evidence="2">NBRC 107715</strain>
    </source>
</reference>
<organism evidence="1 3">
    <name type="scientific">Methylobacterium oxalidis</name>
    <dbReference type="NCBI Taxonomy" id="944322"/>
    <lineage>
        <taxon>Bacteria</taxon>
        <taxon>Pseudomonadati</taxon>
        <taxon>Pseudomonadota</taxon>
        <taxon>Alphaproteobacteria</taxon>
        <taxon>Hyphomicrobiales</taxon>
        <taxon>Methylobacteriaceae</taxon>
        <taxon>Methylobacterium</taxon>
    </lineage>
</organism>
<reference evidence="2" key="1">
    <citation type="journal article" date="2014" name="Int. J. Syst. Evol. Microbiol.">
        <title>Complete genome of a new Firmicutes species belonging to the dominant human colonic microbiota ('Ruminococcus bicirculans') reveals two chromosomes and a selective capacity to utilize plant glucans.</title>
        <authorList>
            <consortium name="NISC Comparative Sequencing Program"/>
            <person name="Wegmann U."/>
            <person name="Louis P."/>
            <person name="Goesmann A."/>
            <person name="Henrissat B."/>
            <person name="Duncan S.H."/>
            <person name="Flint H.J."/>
        </authorList>
    </citation>
    <scope>NUCLEOTIDE SEQUENCE</scope>
    <source>
        <strain evidence="2">NBRC 107715</strain>
    </source>
</reference>
<dbReference type="EMBL" id="BJZU01000045">
    <property type="protein sequence ID" value="GEP04467.1"/>
    <property type="molecule type" value="Genomic_DNA"/>
</dbReference>
<sequence>MHNVAPAAYDKVEAEQMAAVAAVTQAMWSLATVTLPQAPGTAQLSALNSAHAAPQAAKHSGMSKLARSCPPQ</sequence>
<protein>
    <submittedName>
        <fullName evidence="1">Uncharacterized protein</fullName>
    </submittedName>
</protein>
<evidence type="ECO:0000313" key="1">
    <source>
        <dbReference type="EMBL" id="GEP04467.1"/>
    </source>
</evidence>
<reference evidence="1 3" key="3">
    <citation type="submission" date="2019-07" db="EMBL/GenBank/DDBJ databases">
        <title>Whole genome shotgun sequence of Methylobacterium oxalidis NBRC 107715.</title>
        <authorList>
            <person name="Hosoyama A."/>
            <person name="Uohara A."/>
            <person name="Ohji S."/>
            <person name="Ichikawa N."/>
        </authorList>
    </citation>
    <scope>NUCLEOTIDE SEQUENCE [LARGE SCALE GENOMIC DNA]</scope>
    <source>
        <strain evidence="1 3">NBRC 107715</strain>
    </source>
</reference>
<name>A0A512J3A9_9HYPH</name>
<evidence type="ECO:0000313" key="4">
    <source>
        <dbReference type="Proteomes" id="UP001156856"/>
    </source>
</evidence>
<evidence type="ECO:0000313" key="3">
    <source>
        <dbReference type="Proteomes" id="UP000321960"/>
    </source>
</evidence>
<dbReference type="EMBL" id="BSPK01000017">
    <property type="protein sequence ID" value="GLS62839.1"/>
    <property type="molecule type" value="Genomic_DNA"/>
</dbReference>
<reference evidence="4" key="2">
    <citation type="journal article" date="2019" name="Int. J. Syst. Evol. Microbiol.">
        <title>The Global Catalogue of Microorganisms (GCM) 10K type strain sequencing project: providing services to taxonomists for standard genome sequencing and annotation.</title>
        <authorList>
            <consortium name="The Broad Institute Genomics Platform"/>
            <consortium name="The Broad Institute Genome Sequencing Center for Infectious Disease"/>
            <person name="Wu L."/>
            <person name="Ma J."/>
        </authorList>
    </citation>
    <scope>NUCLEOTIDE SEQUENCE [LARGE SCALE GENOMIC DNA]</scope>
    <source>
        <strain evidence="4">NBRC 107715</strain>
    </source>
</reference>
<proteinExistence type="predicted"/>
<dbReference type="AlphaFoldDB" id="A0A512J3A9"/>
<keyword evidence="4" id="KW-1185">Reference proteome</keyword>
<dbReference type="Proteomes" id="UP000321960">
    <property type="component" value="Unassembled WGS sequence"/>
</dbReference>
<dbReference type="RefSeq" id="WP_147026092.1">
    <property type="nucleotide sequence ID" value="NZ_BJZU01000045.1"/>
</dbReference>
<dbReference type="Proteomes" id="UP001156856">
    <property type="component" value="Unassembled WGS sequence"/>
</dbReference>